<dbReference type="AlphaFoldDB" id="A0A067BBL8"/>
<keyword evidence="2" id="KW-1185">Reference proteome</keyword>
<accession>A0A067BBL8</accession>
<organism evidence="1 2">
    <name type="scientific">Saprolegnia parasitica (strain CBS 223.65)</name>
    <dbReference type="NCBI Taxonomy" id="695850"/>
    <lineage>
        <taxon>Eukaryota</taxon>
        <taxon>Sar</taxon>
        <taxon>Stramenopiles</taxon>
        <taxon>Oomycota</taxon>
        <taxon>Saprolegniomycetes</taxon>
        <taxon>Saprolegniales</taxon>
        <taxon>Saprolegniaceae</taxon>
        <taxon>Saprolegnia</taxon>
    </lineage>
</organism>
<name>A0A067BBL8_SAPPC</name>
<sequence>MFIRGSGNGMTTTLSSSPREKWQRCLTPDAALLLGELLEAIVTYLRRRLVKGTAGTTLDLRHRIIDFAASTTWLMHALATTRDSVAALLLATCHDDRTGGLNAAR</sequence>
<dbReference type="RefSeq" id="XP_012213563.1">
    <property type="nucleotide sequence ID" value="XM_012358173.1"/>
</dbReference>
<reference evidence="1 2" key="1">
    <citation type="journal article" date="2013" name="PLoS Genet.">
        <title>Distinctive expansion of potential virulence genes in the genome of the oomycete fish pathogen Saprolegnia parasitica.</title>
        <authorList>
            <person name="Jiang R.H."/>
            <person name="de Bruijn I."/>
            <person name="Haas B.J."/>
            <person name="Belmonte R."/>
            <person name="Lobach L."/>
            <person name="Christie J."/>
            <person name="van den Ackerveken G."/>
            <person name="Bottin A."/>
            <person name="Bulone V."/>
            <person name="Diaz-Moreno S.M."/>
            <person name="Dumas B."/>
            <person name="Fan L."/>
            <person name="Gaulin E."/>
            <person name="Govers F."/>
            <person name="Grenville-Briggs L.J."/>
            <person name="Horner N.R."/>
            <person name="Levin J.Z."/>
            <person name="Mammella M."/>
            <person name="Meijer H.J."/>
            <person name="Morris P."/>
            <person name="Nusbaum C."/>
            <person name="Oome S."/>
            <person name="Phillips A.J."/>
            <person name="van Rooyen D."/>
            <person name="Rzeszutek E."/>
            <person name="Saraiva M."/>
            <person name="Secombes C.J."/>
            <person name="Seidl M.F."/>
            <person name="Snel B."/>
            <person name="Stassen J.H."/>
            <person name="Sykes S."/>
            <person name="Tripathy S."/>
            <person name="van den Berg H."/>
            <person name="Vega-Arreguin J.C."/>
            <person name="Wawra S."/>
            <person name="Young S.K."/>
            <person name="Zeng Q."/>
            <person name="Dieguez-Uribeondo J."/>
            <person name="Russ C."/>
            <person name="Tyler B.M."/>
            <person name="van West P."/>
        </authorList>
    </citation>
    <scope>NUCLEOTIDE SEQUENCE [LARGE SCALE GENOMIC DNA]</scope>
    <source>
        <strain evidence="1 2">CBS 223.65</strain>
    </source>
</reference>
<evidence type="ECO:0000313" key="2">
    <source>
        <dbReference type="Proteomes" id="UP000030745"/>
    </source>
</evidence>
<gene>
    <name evidence="1" type="ORF">SPRG_18730</name>
</gene>
<dbReference type="VEuPathDB" id="FungiDB:SPRG_18730"/>
<dbReference type="KEGG" id="spar:SPRG_18730"/>
<evidence type="ECO:0000313" key="1">
    <source>
        <dbReference type="EMBL" id="KDO15729.1"/>
    </source>
</evidence>
<dbReference type="Proteomes" id="UP000030745">
    <property type="component" value="Unassembled WGS sequence"/>
</dbReference>
<dbReference type="GeneID" id="24140252"/>
<dbReference type="EMBL" id="KK584605">
    <property type="protein sequence ID" value="KDO15729.1"/>
    <property type="molecule type" value="Genomic_DNA"/>
</dbReference>
<protein>
    <submittedName>
        <fullName evidence="1">Uncharacterized protein</fullName>
    </submittedName>
</protein>
<proteinExistence type="predicted"/>